<gene>
    <name evidence="1" type="ORF">L6452_21696</name>
</gene>
<reference evidence="2" key="1">
    <citation type="journal article" date="2022" name="Mol. Ecol. Resour.">
        <title>The genomes of chicory, endive, great burdock and yacon provide insights into Asteraceae palaeo-polyploidization history and plant inulin production.</title>
        <authorList>
            <person name="Fan W."/>
            <person name="Wang S."/>
            <person name="Wang H."/>
            <person name="Wang A."/>
            <person name="Jiang F."/>
            <person name="Liu H."/>
            <person name="Zhao H."/>
            <person name="Xu D."/>
            <person name="Zhang Y."/>
        </authorList>
    </citation>
    <scope>NUCLEOTIDE SEQUENCE [LARGE SCALE GENOMIC DNA]</scope>
    <source>
        <strain evidence="2">cv. Niubang</strain>
    </source>
</reference>
<dbReference type="EMBL" id="CM042053">
    <property type="protein sequence ID" value="KAI3714737.1"/>
    <property type="molecule type" value="Genomic_DNA"/>
</dbReference>
<keyword evidence="2" id="KW-1185">Reference proteome</keyword>
<accession>A0ACB9AX62</accession>
<dbReference type="Proteomes" id="UP001055879">
    <property type="component" value="Linkage Group LG07"/>
</dbReference>
<name>A0ACB9AX62_ARCLA</name>
<proteinExistence type="predicted"/>
<comment type="caution">
    <text evidence="1">The sequence shown here is derived from an EMBL/GenBank/DDBJ whole genome shotgun (WGS) entry which is preliminary data.</text>
</comment>
<protein>
    <submittedName>
        <fullName evidence="1">Uncharacterized protein</fullName>
    </submittedName>
</protein>
<evidence type="ECO:0000313" key="1">
    <source>
        <dbReference type="EMBL" id="KAI3714737.1"/>
    </source>
</evidence>
<evidence type="ECO:0000313" key="2">
    <source>
        <dbReference type="Proteomes" id="UP001055879"/>
    </source>
</evidence>
<reference evidence="1 2" key="2">
    <citation type="journal article" date="2022" name="Mol. Ecol. Resour.">
        <title>The genomes of chicory, endive, great burdock and yacon provide insights into Asteraceae paleo-polyploidization history and plant inulin production.</title>
        <authorList>
            <person name="Fan W."/>
            <person name="Wang S."/>
            <person name="Wang H."/>
            <person name="Wang A."/>
            <person name="Jiang F."/>
            <person name="Liu H."/>
            <person name="Zhao H."/>
            <person name="Xu D."/>
            <person name="Zhang Y."/>
        </authorList>
    </citation>
    <scope>NUCLEOTIDE SEQUENCE [LARGE SCALE GENOMIC DNA]</scope>
    <source>
        <strain evidence="2">cv. Niubang</strain>
    </source>
</reference>
<sequence>MAGNEETNSNKTDGGSISSDSPYYIHASDYPRQMQVNEALSDGNYIDWSQEMLNFLFAKNKVGFIDGSIKKPEPNTTNYMAWMRCDAMIKGWLNTAMEKDIRTSVKYANTAQEIWEDLQERFGKESAPRAYELKQSLTTIRQDSSSVSSYYTKFRSLWDEIQSVLPIPKCSCNGCTCGLGKRLVEVKEKEQLYEFLLGLDGDFGTIRTQILAMKPTPSLGTAYHLVAEDEQQRAISSAKKPAIEPAAFQSYVPGKRDSNQQTRSVAKGGKRGMGEPDEHCNFCGKDGHNREGCFKRIGYPDWWPGKGKQDKPKRRAAFVGGEQDRVPNLTNEQYQKFLNFLGNKGTNKEEALPVANMTENTGCEVPNIDPTGKRGKVLLESRVCKSEFQMAKPKTIFLIGGFD</sequence>
<organism evidence="1 2">
    <name type="scientific">Arctium lappa</name>
    <name type="common">Greater burdock</name>
    <name type="synonym">Lappa major</name>
    <dbReference type="NCBI Taxonomy" id="4217"/>
    <lineage>
        <taxon>Eukaryota</taxon>
        <taxon>Viridiplantae</taxon>
        <taxon>Streptophyta</taxon>
        <taxon>Embryophyta</taxon>
        <taxon>Tracheophyta</taxon>
        <taxon>Spermatophyta</taxon>
        <taxon>Magnoliopsida</taxon>
        <taxon>eudicotyledons</taxon>
        <taxon>Gunneridae</taxon>
        <taxon>Pentapetalae</taxon>
        <taxon>asterids</taxon>
        <taxon>campanulids</taxon>
        <taxon>Asterales</taxon>
        <taxon>Asteraceae</taxon>
        <taxon>Carduoideae</taxon>
        <taxon>Cardueae</taxon>
        <taxon>Arctiinae</taxon>
        <taxon>Arctium</taxon>
    </lineage>
</organism>